<dbReference type="PROSITE" id="PS50885">
    <property type="entry name" value="HAMP"/>
    <property type="match status" value="1"/>
</dbReference>
<dbReference type="SUPFAM" id="SSF55874">
    <property type="entry name" value="ATPase domain of HSP90 chaperone/DNA topoisomerase II/histidine kinase"/>
    <property type="match status" value="1"/>
</dbReference>
<dbReference type="Proteomes" id="UP000199412">
    <property type="component" value="Unassembled WGS sequence"/>
</dbReference>
<evidence type="ECO:0000256" key="6">
    <source>
        <dbReference type="ARBA" id="ARBA00022553"/>
    </source>
</evidence>
<dbReference type="Pfam" id="PF02518">
    <property type="entry name" value="HATPase_c"/>
    <property type="match status" value="1"/>
</dbReference>
<comment type="catalytic activity">
    <reaction evidence="1">
        <text>ATP + protein L-histidine = ADP + protein N-phospho-L-histidine.</text>
        <dbReference type="EC" id="2.7.13.3"/>
    </reaction>
</comment>
<gene>
    <name evidence="18" type="ORF">SAMN05421720_10542</name>
</gene>
<evidence type="ECO:0000256" key="2">
    <source>
        <dbReference type="ARBA" id="ARBA00004429"/>
    </source>
</evidence>
<dbReference type="CDD" id="cd00082">
    <property type="entry name" value="HisKA"/>
    <property type="match status" value="1"/>
</dbReference>
<keyword evidence="6" id="KW-0597">Phosphoprotein</keyword>
<dbReference type="InterPro" id="IPR005467">
    <property type="entry name" value="His_kinase_dom"/>
</dbReference>
<keyword evidence="5" id="KW-0997">Cell inner membrane</keyword>
<keyword evidence="8 15" id="KW-0812">Transmembrane</keyword>
<dbReference type="GO" id="GO:0000155">
    <property type="term" value="F:phosphorelay sensor kinase activity"/>
    <property type="evidence" value="ECO:0007669"/>
    <property type="project" value="InterPro"/>
</dbReference>
<organism evidence="18 19">
    <name type="scientific">Rhodospira trueperi</name>
    <dbReference type="NCBI Taxonomy" id="69960"/>
    <lineage>
        <taxon>Bacteria</taxon>
        <taxon>Pseudomonadati</taxon>
        <taxon>Pseudomonadota</taxon>
        <taxon>Alphaproteobacteria</taxon>
        <taxon>Rhodospirillales</taxon>
        <taxon>Rhodospirillaceae</taxon>
        <taxon>Rhodospira</taxon>
    </lineage>
</organism>
<feature type="domain" description="HAMP" evidence="17">
    <location>
        <begin position="266"/>
        <end position="318"/>
    </location>
</feature>
<accession>A0A1G7BI77</accession>
<evidence type="ECO:0000256" key="9">
    <source>
        <dbReference type="ARBA" id="ARBA00022741"/>
    </source>
</evidence>
<evidence type="ECO:0000256" key="14">
    <source>
        <dbReference type="ARBA" id="ARBA00023136"/>
    </source>
</evidence>
<evidence type="ECO:0000256" key="10">
    <source>
        <dbReference type="ARBA" id="ARBA00022777"/>
    </source>
</evidence>
<dbReference type="InterPro" id="IPR036890">
    <property type="entry name" value="HATPase_C_sf"/>
</dbReference>
<evidence type="ECO:0000259" key="17">
    <source>
        <dbReference type="PROSITE" id="PS50885"/>
    </source>
</evidence>
<name>A0A1G7BI77_9PROT</name>
<dbReference type="PANTHER" id="PTHR44936:SF5">
    <property type="entry name" value="SENSOR HISTIDINE KINASE ENVZ"/>
    <property type="match status" value="1"/>
</dbReference>
<dbReference type="PANTHER" id="PTHR44936">
    <property type="entry name" value="SENSOR PROTEIN CREC"/>
    <property type="match status" value="1"/>
</dbReference>
<dbReference type="Gene3D" id="1.10.287.130">
    <property type="match status" value="1"/>
</dbReference>
<comment type="subcellular location">
    <subcellularLocation>
        <location evidence="2">Cell inner membrane</location>
        <topology evidence="2">Multi-pass membrane protein</topology>
    </subcellularLocation>
</comment>
<keyword evidence="7" id="KW-0808">Transferase</keyword>
<evidence type="ECO:0000256" key="13">
    <source>
        <dbReference type="ARBA" id="ARBA00023012"/>
    </source>
</evidence>
<dbReference type="SUPFAM" id="SSF158472">
    <property type="entry name" value="HAMP domain-like"/>
    <property type="match status" value="1"/>
</dbReference>
<dbReference type="STRING" id="69960.SAMN05421720_10542"/>
<feature type="domain" description="Histidine kinase" evidence="16">
    <location>
        <begin position="326"/>
        <end position="533"/>
    </location>
</feature>
<evidence type="ECO:0000256" key="8">
    <source>
        <dbReference type="ARBA" id="ARBA00022692"/>
    </source>
</evidence>
<evidence type="ECO:0000256" key="5">
    <source>
        <dbReference type="ARBA" id="ARBA00022519"/>
    </source>
</evidence>
<evidence type="ECO:0000256" key="3">
    <source>
        <dbReference type="ARBA" id="ARBA00012438"/>
    </source>
</evidence>
<dbReference type="PROSITE" id="PS50109">
    <property type="entry name" value="HIS_KIN"/>
    <property type="match status" value="1"/>
</dbReference>
<dbReference type="Pfam" id="PF00512">
    <property type="entry name" value="HisKA"/>
    <property type="match status" value="1"/>
</dbReference>
<keyword evidence="12 15" id="KW-1133">Transmembrane helix</keyword>
<dbReference type="PRINTS" id="PR00344">
    <property type="entry name" value="BCTRLSENSOR"/>
</dbReference>
<dbReference type="EMBL" id="FNAP01000005">
    <property type="protein sequence ID" value="SDE26587.1"/>
    <property type="molecule type" value="Genomic_DNA"/>
</dbReference>
<dbReference type="InterPro" id="IPR004358">
    <property type="entry name" value="Sig_transdc_His_kin-like_C"/>
</dbReference>
<dbReference type="EC" id="2.7.13.3" evidence="3"/>
<dbReference type="SMART" id="SM00388">
    <property type="entry name" value="HisKA"/>
    <property type="match status" value="1"/>
</dbReference>
<keyword evidence="11" id="KW-0067">ATP-binding</keyword>
<protein>
    <recommendedName>
        <fullName evidence="3">histidine kinase</fullName>
        <ecNumber evidence="3">2.7.13.3</ecNumber>
    </recommendedName>
</protein>
<evidence type="ECO:0000256" key="4">
    <source>
        <dbReference type="ARBA" id="ARBA00022475"/>
    </source>
</evidence>
<keyword evidence="9" id="KW-0547">Nucleotide-binding</keyword>
<keyword evidence="14 15" id="KW-0472">Membrane</keyword>
<keyword evidence="10 18" id="KW-0418">Kinase</keyword>
<keyword evidence="19" id="KW-1185">Reference proteome</keyword>
<reference evidence="18 19" key="1">
    <citation type="submission" date="2016-10" db="EMBL/GenBank/DDBJ databases">
        <authorList>
            <person name="de Groot N.N."/>
        </authorList>
    </citation>
    <scope>NUCLEOTIDE SEQUENCE [LARGE SCALE GENOMIC DNA]</scope>
    <source>
        <strain evidence="18 19">ATCC 700224</strain>
    </source>
</reference>
<dbReference type="SUPFAM" id="SSF47384">
    <property type="entry name" value="Homodimeric domain of signal transducing histidine kinase"/>
    <property type="match status" value="1"/>
</dbReference>
<feature type="transmembrane region" description="Helical" evidence="15">
    <location>
        <begin position="26"/>
        <end position="49"/>
    </location>
</feature>
<dbReference type="RefSeq" id="WP_176793503.1">
    <property type="nucleotide sequence ID" value="NZ_FNAP01000005.1"/>
</dbReference>
<evidence type="ECO:0000256" key="15">
    <source>
        <dbReference type="SAM" id="Phobius"/>
    </source>
</evidence>
<dbReference type="GO" id="GO:0005524">
    <property type="term" value="F:ATP binding"/>
    <property type="evidence" value="ECO:0007669"/>
    <property type="project" value="UniProtKB-KW"/>
</dbReference>
<dbReference type="SMART" id="SM00304">
    <property type="entry name" value="HAMP"/>
    <property type="match status" value="1"/>
</dbReference>
<evidence type="ECO:0000313" key="18">
    <source>
        <dbReference type="EMBL" id="SDE26587.1"/>
    </source>
</evidence>
<keyword evidence="13" id="KW-0902">Two-component regulatory system</keyword>
<dbReference type="Gene3D" id="3.30.565.10">
    <property type="entry name" value="Histidine kinase-like ATPase, C-terminal domain"/>
    <property type="match status" value="1"/>
</dbReference>
<dbReference type="CDD" id="cd06225">
    <property type="entry name" value="HAMP"/>
    <property type="match status" value="1"/>
</dbReference>
<evidence type="ECO:0000256" key="11">
    <source>
        <dbReference type="ARBA" id="ARBA00022840"/>
    </source>
</evidence>
<evidence type="ECO:0000256" key="12">
    <source>
        <dbReference type="ARBA" id="ARBA00022989"/>
    </source>
</evidence>
<dbReference type="Pfam" id="PF00672">
    <property type="entry name" value="HAMP"/>
    <property type="match status" value="1"/>
</dbReference>
<dbReference type="InterPro" id="IPR036097">
    <property type="entry name" value="HisK_dim/P_sf"/>
</dbReference>
<feature type="transmembrane region" description="Helical" evidence="15">
    <location>
        <begin position="246"/>
        <end position="265"/>
    </location>
</feature>
<dbReference type="InterPro" id="IPR003660">
    <property type="entry name" value="HAMP_dom"/>
</dbReference>
<evidence type="ECO:0000256" key="7">
    <source>
        <dbReference type="ARBA" id="ARBA00022679"/>
    </source>
</evidence>
<evidence type="ECO:0000256" key="1">
    <source>
        <dbReference type="ARBA" id="ARBA00000085"/>
    </source>
</evidence>
<proteinExistence type="predicted"/>
<evidence type="ECO:0000313" key="19">
    <source>
        <dbReference type="Proteomes" id="UP000199412"/>
    </source>
</evidence>
<dbReference type="GO" id="GO:0005886">
    <property type="term" value="C:plasma membrane"/>
    <property type="evidence" value="ECO:0007669"/>
    <property type="project" value="UniProtKB-SubCell"/>
</dbReference>
<dbReference type="InterPro" id="IPR003594">
    <property type="entry name" value="HATPase_dom"/>
</dbReference>
<dbReference type="AlphaFoldDB" id="A0A1G7BI77"/>
<sequence>MNDNRPSQSKSEKRRWPPWRWGPSSLAGQTVVVLLIGLTVSHLMSLGLYSFDRARLLEMLGGRALVTRVVEATRLIEAAGSPRAERRLERVFRDGRLRLRVMESPLIPANAPAPEGRMAFRAHVLERALAGAFAEGDAGPRAVRIGVVPPDGLSPPEAPAVAPGQAGRPPRPWLDFERRGFPPWRSGAGDGEPRDADGPFRHYLHRWVVGDPDEEAMGLAVALEDGRWLNAVAFVPRPRGFWTPGALASIGLMAAVTLALSVWAVRRMTRPLRAVADAARRMGVDPRHDPLPEAGSRELREVARAFNEMQARLARLIDNRTRLLAAISHDLRTPITSLRLRAEFIENAEERTRMLATLEEMEAMVRATLDFAREDATAEAVRAVDLTALVSAVCVDLAETGEPVRFDEDVDEGQGVVARGRPVALRRAVVNLARNACLYGGGAEVALEPASVLNGPGHAIIVRDEGPGIPEEHLPRVTDPFHRVESSRARHTGGIGLGLSIVQAVADAHGGRLLLRNRPTGGLEARLEIPTGPL</sequence>
<dbReference type="SMART" id="SM00387">
    <property type="entry name" value="HATPase_c"/>
    <property type="match status" value="1"/>
</dbReference>
<dbReference type="InterPro" id="IPR003661">
    <property type="entry name" value="HisK_dim/P_dom"/>
</dbReference>
<keyword evidence="4" id="KW-1003">Cell membrane</keyword>
<evidence type="ECO:0000259" key="16">
    <source>
        <dbReference type="PROSITE" id="PS50109"/>
    </source>
</evidence>
<dbReference type="InterPro" id="IPR050980">
    <property type="entry name" value="2C_sensor_his_kinase"/>
</dbReference>